<comment type="similarity">
    <text evidence="2">Belongs to the peptidase S41B family.</text>
</comment>
<dbReference type="Pfam" id="PF14684">
    <property type="entry name" value="Tricorn_C1"/>
    <property type="match status" value="1"/>
</dbReference>
<sequence length="1248" mass="136639">MDIEGRSRISSTDSDRIPLAFGGAAGTDAKGNKTYSRDSDYDPFSYHEGLPFQPPSPFTGSTGHFAIQPTVCNGKLVFVSEGDLFYSDSYASSSPVPAVRLTTGLGNELHPVMNPECTAVAFAATYSGHRELYVMGLTEAGKQNGITRLTYTDNGVGVTGVLGWSSSGRSIIFTTYSTDASPDDVRAYEVAISQTEGEDSVIGNVTPVPLTQTTDLKRHEGCSYFVRYKQSSNTNQYVGGTAESIWAYCEGETTSVPLTSSWPGTSKSPRVFKGTHLLYLSDYTEQDGPGLMNIFATPLLKKDQLYPTNGALMKTVVKVTETCDTLMPIMEFSIDQTTNDIVFRSGADLYLLTASAVEASISSGTPAQALKIDLEIQSDFSQTHERLIPVSLSSHVTAADVVLTKYGQVNALLTVRGQGWVAPASVPGVSGAATFGGGYAKVPLRRYRLAPGYMNGGALRVMAVKVVNATHSLVLATDQLSKHGAEENFYLVRSDGKGGVLTNMDAEASEEQKLLRTVGSAKEGGLGSVRANSIAVSPNGNLAAFYDTDGRLSLLDIGKGEVKVVDTWIKEFDELKFSPGGHYLGFSHSARNQFTQISILDLTEDEPAVVHATSDRFNCRSFVWGDGTLYFLSDRDVNTDVSHPWGTRAPMPHLDGKRMLFGLDLEEGKEKMFGVAELAEEDGEGGAKKAKKGEEKEEVFDFGSDSPNQDYALARKAYLIEGLPPAQYDGLVSYSPWKGGSVLYLLDDKLQSIDLETSSTSLWLESVYGFDNCDASFEFVWCMDYYGMHVMEISGYGEVLKVDLDDFAISVHPRLEWFGMFGDSWRMLRDYFYDVNMHGLDWEEIYDKYLPLVARVGHREELDHVFKLMASELSALHVFVYGGEYRSVMDYEESSINSVGSLGAKMSKTAEGYLVETIFEGDPDFPYISNPIYSPLSHRTLSKSNQVGLKAGDVIVSINNEDVRSLPSIWYALRGQGGRSVKLGVLRKASTGAEFVVVTAISSDEADELRYSHWEWETRQNAKRMAKDEGFNVGYVHLRSMSGAKAENAFMRGFFEDYNKEGLILDVRNNHGGNIDSWILDILQRRSWMYWQDRNSNITNGGLGWDEQFAFRGDIVVLVNEHTASDGEGVTKGIMELGLGTVVGTRTWGGGIWLASDNTLVDGGLGGSAPEVRTYLDSGEDVGIENHGVTPDIIVDNDPLANFPTSKDAQLEKAIEVLKGKVAERRQQGPFFPRGDPIKNIALEEGVC</sequence>
<keyword evidence="3" id="KW-0963">Cytoplasm</keyword>
<evidence type="ECO:0000256" key="2">
    <source>
        <dbReference type="ARBA" id="ARBA00008524"/>
    </source>
</evidence>
<keyword evidence="4" id="KW-0645">Protease</keyword>
<dbReference type="SMART" id="SM00245">
    <property type="entry name" value="TSPc"/>
    <property type="match status" value="1"/>
</dbReference>
<dbReference type="SUPFAM" id="SSF82171">
    <property type="entry name" value="DPP6 N-terminal domain-like"/>
    <property type="match status" value="1"/>
</dbReference>
<keyword evidence="6" id="KW-0720">Serine protease</keyword>
<dbReference type="OrthoDB" id="43744at2759"/>
<dbReference type="GO" id="GO:0006508">
    <property type="term" value="P:proteolysis"/>
    <property type="evidence" value="ECO:0007669"/>
    <property type="project" value="UniProtKB-KW"/>
</dbReference>
<feature type="domain" description="Tail specific protease" evidence="9">
    <location>
        <begin position="991"/>
        <end position="1196"/>
    </location>
</feature>
<evidence type="ECO:0000259" key="8">
    <source>
        <dbReference type="SMART" id="SM00228"/>
    </source>
</evidence>
<dbReference type="Gene3D" id="3.90.226.10">
    <property type="entry name" value="2-enoyl-CoA Hydratase, Chain A, domain 1"/>
    <property type="match status" value="1"/>
</dbReference>
<dbReference type="InterPro" id="IPR015943">
    <property type="entry name" value="WD40/YVTN_repeat-like_dom_sf"/>
</dbReference>
<reference evidence="11" key="1">
    <citation type="journal article" date="2023" name="Commun. Biol.">
        <title>Genome analysis of Parmales, the sister group of diatoms, reveals the evolutionary specialization of diatoms from phago-mixotrophs to photoautotrophs.</title>
        <authorList>
            <person name="Ban H."/>
            <person name="Sato S."/>
            <person name="Yoshikawa S."/>
            <person name="Yamada K."/>
            <person name="Nakamura Y."/>
            <person name="Ichinomiya M."/>
            <person name="Sato N."/>
            <person name="Blanc-Mathieu R."/>
            <person name="Endo H."/>
            <person name="Kuwata A."/>
            <person name="Ogata H."/>
        </authorList>
    </citation>
    <scope>NUCLEOTIDE SEQUENCE [LARGE SCALE GENOMIC DNA]</scope>
</reference>
<name>A0A9W7LDG1_9STRA</name>
<dbReference type="InterPro" id="IPR012393">
    <property type="entry name" value="Tricorn_protease"/>
</dbReference>
<organism evidence="10 11">
    <name type="scientific">Triparma columacea</name>
    <dbReference type="NCBI Taxonomy" id="722753"/>
    <lineage>
        <taxon>Eukaryota</taxon>
        <taxon>Sar</taxon>
        <taxon>Stramenopiles</taxon>
        <taxon>Ochrophyta</taxon>
        <taxon>Bolidophyceae</taxon>
        <taxon>Parmales</taxon>
        <taxon>Triparmaceae</taxon>
        <taxon>Triparma</taxon>
    </lineage>
</organism>
<evidence type="ECO:0000256" key="4">
    <source>
        <dbReference type="ARBA" id="ARBA00022670"/>
    </source>
</evidence>
<evidence type="ECO:0000256" key="6">
    <source>
        <dbReference type="ARBA" id="ARBA00022825"/>
    </source>
</evidence>
<dbReference type="EMBL" id="BRYA01000300">
    <property type="protein sequence ID" value="GMI46494.1"/>
    <property type="molecule type" value="Genomic_DNA"/>
</dbReference>
<dbReference type="GO" id="GO:0008236">
    <property type="term" value="F:serine-type peptidase activity"/>
    <property type="evidence" value="ECO:0007669"/>
    <property type="project" value="UniProtKB-KW"/>
</dbReference>
<proteinExistence type="inferred from homology"/>
<dbReference type="Pfam" id="PF03572">
    <property type="entry name" value="Peptidase_S41"/>
    <property type="match status" value="1"/>
</dbReference>
<keyword evidence="5" id="KW-0378">Hydrolase</keyword>
<evidence type="ECO:0000259" key="9">
    <source>
        <dbReference type="SMART" id="SM00245"/>
    </source>
</evidence>
<dbReference type="InterPro" id="IPR029045">
    <property type="entry name" value="ClpP/crotonase-like_dom_sf"/>
</dbReference>
<dbReference type="Proteomes" id="UP001165065">
    <property type="component" value="Unassembled WGS sequence"/>
</dbReference>
<protein>
    <recommendedName>
        <fullName evidence="12">Tail specific protease domain-containing protein</fullName>
    </recommendedName>
</protein>
<evidence type="ECO:0000256" key="7">
    <source>
        <dbReference type="SAM" id="MobiDB-lite"/>
    </source>
</evidence>
<dbReference type="PANTHER" id="PTHR43253:SF1">
    <property type="entry name" value="TRICORN PROTEASE HOMOLOG 2-RELATED"/>
    <property type="match status" value="1"/>
</dbReference>
<dbReference type="SUPFAM" id="SSF52096">
    <property type="entry name" value="ClpP/crotonase"/>
    <property type="match status" value="1"/>
</dbReference>
<evidence type="ECO:0000256" key="1">
    <source>
        <dbReference type="ARBA" id="ARBA00004496"/>
    </source>
</evidence>
<feature type="region of interest" description="Disordered" evidence="7">
    <location>
        <begin position="1"/>
        <end position="36"/>
    </location>
</feature>
<dbReference type="CDD" id="cd07562">
    <property type="entry name" value="Peptidase_S41_TRI"/>
    <property type="match status" value="1"/>
</dbReference>
<dbReference type="InterPro" id="IPR005151">
    <property type="entry name" value="Tail-specific_protease"/>
</dbReference>
<dbReference type="GO" id="GO:0005737">
    <property type="term" value="C:cytoplasm"/>
    <property type="evidence" value="ECO:0007669"/>
    <property type="project" value="UniProtKB-SubCell"/>
</dbReference>
<dbReference type="Gene3D" id="2.120.10.60">
    <property type="entry name" value="Tricorn protease N-terminal domain"/>
    <property type="match status" value="1"/>
</dbReference>
<dbReference type="InterPro" id="IPR028204">
    <property type="entry name" value="Tricorn_C1"/>
</dbReference>
<dbReference type="Pfam" id="PF17820">
    <property type="entry name" value="PDZ_6"/>
    <property type="match status" value="1"/>
</dbReference>
<dbReference type="Gene3D" id="2.130.10.10">
    <property type="entry name" value="YVTN repeat-like/Quinoprotein amine dehydrogenase"/>
    <property type="match status" value="1"/>
</dbReference>
<dbReference type="Gene3D" id="3.30.750.44">
    <property type="match status" value="1"/>
</dbReference>
<evidence type="ECO:0008006" key="12">
    <source>
        <dbReference type="Google" id="ProtNLM"/>
    </source>
</evidence>
<feature type="domain" description="PDZ" evidence="8">
    <location>
        <begin position="900"/>
        <end position="989"/>
    </location>
</feature>
<evidence type="ECO:0000256" key="5">
    <source>
        <dbReference type="ARBA" id="ARBA00022801"/>
    </source>
</evidence>
<evidence type="ECO:0000313" key="10">
    <source>
        <dbReference type="EMBL" id="GMI46494.1"/>
    </source>
</evidence>
<keyword evidence="11" id="KW-1185">Reference proteome</keyword>
<comment type="caution">
    <text evidence="10">The sequence shown here is derived from an EMBL/GenBank/DDBJ whole genome shotgun (WGS) entry which is preliminary data.</text>
</comment>
<accession>A0A9W7LDG1</accession>
<dbReference type="SMART" id="SM00228">
    <property type="entry name" value="PDZ"/>
    <property type="match status" value="1"/>
</dbReference>
<dbReference type="Pfam" id="PF26549">
    <property type="entry name" value="Tricorn_N"/>
    <property type="match status" value="1"/>
</dbReference>
<dbReference type="InterPro" id="IPR041489">
    <property type="entry name" value="PDZ_6"/>
</dbReference>
<gene>
    <name evidence="10" type="ORF">TrCOL_g10351</name>
</gene>
<evidence type="ECO:0000313" key="11">
    <source>
        <dbReference type="Proteomes" id="UP001165065"/>
    </source>
</evidence>
<dbReference type="SUPFAM" id="SSF69304">
    <property type="entry name" value="Tricorn protease N-terminal domain"/>
    <property type="match status" value="1"/>
</dbReference>
<dbReference type="PANTHER" id="PTHR43253">
    <property type="entry name" value="TRICORN PROTEASE HOMOLOG 2-RELATED"/>
    <property type="match status" value="1"/>
</dbReference>
<dbReference type="SUPFAM" id="SSF50156">
    <property type="entry name" value="PDZ domain-like"/>
    <property type="match status" value="1"/>
</dbReference>
<evidence type="ECO:0000256" key="3">
    <source>
        <dbReference type="ARBA" id="ARBA00022490"/>
    </source>
</evidence>
<dbReference type="Gene3D" id="2.30.42.10">
    <property type="match status" value="1"/>
</dbReference>
<dbReference type="InterPro" id="IPR036034">
    <property type="entry name" value="PDZ_sf"/>
</dbReference>
<dbReference type="AlphaFoldDB" id="A0A9W7LDG1"/>
<dbReference type="InterPro" id="IPR001478">
    <property type="entry name" value="PDZ"/>
</dbReference>
<comment type="subcellular location">
    <subcellularLocation>
        <location evidence="1">Cytoplasm</location>
    </subcellularLocation>
</comment>